<sequence length="97" mass="10403">MSKGSESGRVVLALILDALSAGSALFRLEQFFADKDFEHLLGEDTQHSKLDDPLGRVLDRLSDAGTDTVLGSVAIGALKSFDLDTSPRAKKLLCVLK</sequence>
<dbReference type="EMBL" id="JACRDE010000205">
    <property type="protein sequence ID" value="MBI5249310.1"/>
    <property type="molecule type" value="Genomic_DNA"/>
</dbReference>
<dbReference type="Pfam" id="PF14104">
    <property type="entry name" value="DUF4277"/>
    <property type="match status" value="1"/>
</dbReference>
<dbReference type="InterPro" id="IPR025457">
    <property type="entry name" value="DUF4277"/>
</dbReference>
<name>A0A9D6V277_9BACT</name>
<comment type="caution">
    <text evidence="2">The sequence shown here is derived from an EMBL/GenBank/DDBJ whole genome shotgun (WGS) entry which is preliminary data.</text>
</comment>
<protein>
    <submittedName>
        <fullName evidence="2">DUF4277 domain-containing protein</fullName>
    </submittedName>
</protein>
<dbReference type="Proteomes" id="UP000807825">
    <property type="component" value="Unassembled WGS sequence"/>
</dbReference>
<organism evidence="2 3">
    <name type="scientific">Desulfomonile tiedjei</name>
    <dbReference type="NCBI Taxonomy" id="2358"/>
    <lineage>
        <taxon>Bacteria</taxon>
        <taxon>Pseudomonadati</taxon>
        <taxon>Thermodesulfobacteriota</taxon>
        <taxon>Desulfomonilia</taxon>
        <taxon>Desulfomonilales</taxon>
        <taxon>Desulfomonilaceae</taxon>
        <taxon>Desulfomonile</taxon>
    </lineage>
</organism>
<evidence type="ECO:0000313" key="2">
    <source>
        <dbReference type="EMBL" id="MBI5249310.1"/>
    </source>
</evidence>
<accession>A0A9D6V277</accession>
<evidence type="ECO:0000313" key="3">
    <source>
        <dbReference type="Proteomes" id="UP000807825"/>
    </source>
</evidence>
<gene>
    <name evidence="2" type="ORF">HY912_07430</name>
</gene>
<dbReference type="AlphaFoldDB" id="A0A9D6V277"/>
<proteinExistence type="predicted"/>
<evidence type="ECO:0000259" key="1">
    <source>
        <dbReference type="Pfam" id="PF14104"/>
    </source>
</evidence>
<feature type="domain" description="DUF4277" evidence="1">
    <location>
        <begin position="6"/>
        <end position="74"/>
    </location>
</feature>
<reference evidence="2" key="1">
    <citation type="submission" date="2020-07" db="EMBL/GenBank/DDBJ databases">
        <title>Huge and variable diversity of episymbiotic CPR bacteria and DPANN archaea in groundwater ecosystems.</title>
        <authorList>
            <person name="He C.Y."/>
            <person name="Keren R."/>
            <person name="Whittaker M."/>
            <person name="Farag I.F."/>
            <person name="Doudna J."/>
            <person name="Cate J.H.D."/>
            <person name="Banfield J.F."/>
        </authorList>
    </citation>
    <scope>NUCLEOTIDE SEQUENCE</scope>
    <source>
        <strain evidence="2">NC_groundwater_1664_Pr3_B-0.1um_52_9</strain>
    </source>
</reference>